<evidence type="ECO:0000256" key="1">
    <source>
        <dbReference type="SAM" id="SignalP"/>
    </source>
</evidence>
<evidence type="ECO:0000313" key="3">
    <source>
        <dbReference type="Proteomes" id="UP000225379"/>
    </source>
</evidence>
<evidence type="ECO:0000313" key="2">
    <source>
        <dbReference type="EMBL" id="PGH54740.1"/>
    </source>
</evidence>
<organism evidence="2 3">
    <name type="scientific">Azospirillum palustre</name>
    <dbReference type="NCBI Taxonomy" id="2044885"/>
    <lineage>
        <taxon>Bacteria</taxon>
        <taxon>Pseudomonadati</taxon>
        <taxon>Pseudomonadota</taxon>
        <taxon>Alphaproteobacteria</taxon>
        <taxon>Rhodospirillales</taxon>
        <taxon>Azospirillaceae</taxon>
        <taxon>Azospirillum</taxon>
    </lineage>
</organism>
<proteinExistence type="predicted"/>
<gene>
    <name evidence="2" type="ORF">CRT60_33925</name>
</gene>
<dbReference type="EMBL" id="PDKW01000043">
    <property type="protein sequence ID" value="PGH54740.1"/>
    <property type="molecule type" value="Genomic_DNA"/>
</dbReference>
<accession>A0A2B8BAC4</accession>
<dbReference type="OrthoDB" id="14876at2"/>
<feature type="signal peptide" evidence="1">
    <location>
        <begin position="1"/>
        <end position="23"/>
    </location>
</feature>
<keyword evidence="1" id="KW-0732">Signal</keyword>
<feature type="chain" id="PRO_5012315636" evidence="1">
    <location>
        <begin position="24"/>
        <end position="150"/>
    </location>
</feature>
<keyword evidence="3" id="KW-1185">Reference proteome</keyword>
<name>A0A2B8BAC4_9PROT</name>
<sequence length="150" mass="15691">MTALPAMLRAASAAFLLAGPAVAGLGSFLIPIPSVLAAQLAAAESGPFVPGTTDVPVMPGLASAESEPLVFDKPGGRIVQAVLSGDVPRQAVLAFYDQTLPQLGWRRTADRVFVRDGEELRLEFPQAAQQAVQKARPATGTAVRFTLTPR</sequence>
<dbReference type="Proteomes" id="UP000225379">
    <property type="component" value="Unassembled WGS sequence"/>
</dbReference>
<dbReference type="RefSeq" id="WP_098740748.1">
    <property type="nucleotide sequence ID" value="NZ_PDKW01000043.1"/>
</dbReference>
<comment type="caution">
    <text evidence="2">The sequence shown here is derived from an EMBL/GenBank/DDBJ whole genome shotgun (WGS) entry which is preliminary data.</text>
</comment>
<reference evidence="3" key="1">
    <citation type="submission" date="2017-10" db="EMBL/GenBank/DDBJ databases">
        <authorList>
            <person name="Kravchenko I.K."/>
            <person name="Grouzdev D.S."/>
        </authorList>
    </citation>
    <scope>NUCLEOTIDE SEQUENCE [LARGE SCALE GENOMIC DNA]</scope>
    <source>
        <strain evidence="3">B2</strain>
    </source>
</reference>
<protein>
    <submittedName>
        <fullName evidence="2">Uncharacterized protein</fullName>
    </submittedName>
</protein>
<dbReference type="AlphaFoldDB" id="A0A2B8BAC4"/>